<proteinExistence type="predicted"/>
<dbReference type="InterPro" id="IPR003661">
    <property type="entry name" value="HisK_dim/P_dom"/>
</dbReference>
<dbReference type="Gene3D" id="1.10.287.130">
    <property type="match status" value="1"/>
</dbReference>
<dbReference type="SUPFAM" id="SSF47384">
    <property type="entry name" value="Homodimeric domain of signal transducing histidine kinase"/>
    <property type="match status" value="1"/>
</dbReference>
<dbReference type="Proteomes" id="UP000594759">
    <property type="component" value="Chromosome"/>
</dbReference>
<dbReference type="InterPro" id="IPR005467">
    <property type="entry name" value="His_kinase_dom"/>
</dbReference>
<evidence type="ECO:0000256" key="6">
    <source>
        <dbReference type="ARBA" id="ARBA00022777"/>
    </source>
</evidence>
<dbReference type="CDD" id="cd00075">
    <property type="entry name" value="HATPase"/>
    <property type="match status" value="1"/>
</dbReference>
<dbReference type="PRINTS" id="PR00344">
    <property type="entry name" value="BCTRLSENSOR"/>
</dbReference>
<protein>
    <recommendedName>
        <fullName evidence="2">histidine kinase</fullName>
        <ecNumber evidence="2">2.7.13.3</ecNumber>
    </recommendedName>
</protein>
<keyword evidence="11" id="KW-1185">Reference proteome</keyword>
<dbReference type="InterPro" id="IPR003018">
    <property type="entry name" value="GAF"/>
</dbReference>
<evidence type="ECO:0000256" key="3">
    <source>
        <dbReference type="ARBA" id="ARBA00022553"/>
    </source>
</evidence>
<evidence type="ECO:0000313" key="11">
    <source>
        <dbReference type="Proteomes" id="UP000594759"/>
    </source>
</evidence>
<dbReference type="CDD" id="cd00082">
    <property type="entry name" value="HisKA"/>
    <property type="match status" value="1"/>
</dbReference>
<name>A0A7S9L3E6_9SPHI</name>
<keyword evidence="3" id="KW-0597">Phosphoprotein</keyword>
<dbReference type="PANTHER" id="PTHR42878:SF7">
    <property type="entry name" value="SENSOR HISTIDINE KINASE GLRK"/>
    <property type="match status" value="1"/>
</dbReference>
<dbReference type="InterPro" id="IPR004358">
    <property type="entry name" value="Sig_transdc_His_kin-like_C"/>
</dbReference>
<dbReference type="KEGG" id="pex:IZT61_03775"/>
<dbReference type="InterPro" id="IPR050351">
    <property type="entry name" value="BphY/WalK/GraS-like"/>
</dbReference>
<dbReference type="SMART" id="SM00387">
    <property type="entry name" value="HATPase_c"/>
    <property type="match status" value="1"/>
</dbReference>
<dbReference type="Pfam" id="PF02518">
    <property type="entry name" value="HATPase_c"/>
    <property type="match status" value="1"/>
</dbReference>
<dbReference type="Pfam" id="PF01590">
    <property type="entry name" value="GAF"/>
    <property type="match status" value="1"/>
</dbReference>
<dbReference type="EMBL" id="CP064939">
    <property type="protein sequence ID" value="QPH41770.1"/>
    <property type="molecule type" value="Genomic_DNA"/>
</dbReference>
<dbReference type="SMART" id="SM00388">
    <property type="entry name" value="HisKA"/>
    <property type="match status" value="1"/>
</dbReference>
<evidence type="ECO:0000313" key="10">
    <source>
        <dbReference type="EMBL" id="QPH41770.1"/>
    </source>
</evidence>
<dbReference type="InterPro" id="IPR003594">
    <property type="entry name" value="HATPase_dom"/>
</dbReference>
<evidence type="ECO:0000256" key="2">
    <source>
        <dbReference type="ARBA" id="ARBA00012438"/>
    </source>
</evidence>
<keyword evidence="8" id="KW-0902">Two-component regulatory system</keyword>
<evidence type="ECO:0000256" key="1">
    <source>
        <dbReference type="ARBA" id="ARBA00000085"/>
    </source>
</evidence>
<feature type="domain" description="Histidine kinase" evidence="9">
    <location>
        <begin position="150"/>
        <end position="361"/>
    </location>
</feature>
<accession>A0A7S9L3E6</accession>
<gene>
    <name evidence="10" type="ORF">IZT61_03775</name>
</gene>
<dbReference type="SUPFAM" id="SSF55781">
    <property type="entry name" value="GAF domain-like"/>
    <property type="match status" value="1"/>
</dbReference>
<comment type="catalytic activity">
    <reaction evidence="1">
        <text>ATP + protein L-histidine = ADP + protein N-phospho-L-histidine.</text>
        <dbReference type="EC" id="2.7.13.3"/>
    </reaction>
</comment>
<keyword evidence="4" id="KW-0808">Transferase</keyword>
<reference evidence="10 11" key="1">
    <citation type="submission" date="2020-11" db="EMBL/GenBank/DDBJ databases">
        <title>Pedobacter endophytica, an endophytic bacteria isolated form Carex pumila.</title>
        <authorList>
            <person name="Peng Y."/>
            <person name="Jiang L."/>
            <person name="Lee J."/>
        </authorList>
    </citation>
    <scope>NUCLEOTIDE SEQUENCE [LARGE SCALE GENOMIC DNA]</scope>
    <source>
        <strain evidence="10 11">JBR3-12</strain>
    </source>
</reference>
<dbReference type="GO" id="GO:0000155">
    <property type="term" value="F:phosphorelay sensor kinase activity"/>
    <property type="evidence" value="ECO:0007669"/>
    <property type="project" value="InterPro"/>
</dbReference>
<dbReference type="Gene3D" id="3.30.565.10">
    <property type="entry name" value="Histidine kinase-like ATPase, C-terminal domain"/>
    <property type="match status" value="1"/>
</dbReference>
<dbReference type="GO" id="GO:0030295">
    <property type="term" value="F:protein kinase activator activity"/>
    <property type="evidence" value="ECO:0007669"/>
    <property type="project" value="TreeGrafter"/>
</dbReference>
<evidence type="ECO:0000256" key="8">
    <source>
        <dbReference type="ARBA" id="ARBA00023012"/>
    </source>
</evidence>
<dbReference type="InterPro" id="IPR029016">
    <property type="entry name" value="GAF-like_dom_sf"/>
</dbReference>
<evidence type="ECO:0000256" key="5">
    <source>
        <dbReference type="ARBA" id="ARBA00022741"/>
    </source>
</evidence>
<evidence type="ECO:0000256" key="7">
    <source>
        <dbReference type="ARBA" id="ARBA00022840"/>
    </source>
</evidence>
<dbReference type="PANTHER" id="PTHR42878">
    <property type="entry name" value="TWO-COMPONENT HISTIDINE KINASE"/>
    <property type="match status" value="1"/>
</dbReference>
<evidence type="ECO:0000256" key="4">
    <source>
        <dbReference type="ARBA" id="ARBA00022679"/>
    </source>
</evidence>
<dbReference type="SUPFAM" id="SSF55874">
    <property type="entry name" value="ATPase domain of HSP90 chaperone/DNA topoisomerase II/histidine kinase"/>
    <property type="match status" value="1"/>
</dbReference>
<organism evidence="10 11">
    <name type="scientific">Pedobacter endophyticus</name>
    <dbReference type="NCBI Taxonomy" id="2789740"/>
    <lineage>
        <taxon>Bacteria</taxon>
        <taxon>Pseudomonadati</taxon>
        <taxon>Bacteroidota</taxon>
        <taxon>Sphingobacteriia</taxon>
        <taxon>Sphingobacteriales</taxon>
        <taxon>Sphingobacteriaceae</taxon>
        <taxon>Pedobacter</taxon>
    </lineage>
</organism>
<dbReference type="InterPro" id="IPR036097">
    <property type="entry name" value="HisK_dim/P_sf"/>
</dbReference>
<dbReference type="EC" id="2.7.13.3" evidence="2"/>
<keyword evidence="6 10" id="KW-0418">Kinase</keyword>
<dbReference type="GO" id="GO:0005524">
    <property type="term" value="F:ATP binding"/>
    <property type="evidence" value="ECO:0007669"/>
    <property type="project" value="UniProtKB-KW"/>
</dbReference>
<evidence type="ECO:0000259" key="9">
    <source>
        <dbReference type="PROSITE" id="PS50109"/>
    </source>
</evidence>
<keyword evidence="5" id="KW-0547">Nucleotide-binding</keyword>
<dbReference type="InterPro" id="IPR036890">
    <property type="entry name" value="HATPase_C_sf"/>
</dbReference>
<dbReference type="Gene3D" id="3.30.450.40">
    <property type="match status" value="1"/>
</dbReference>
<dbReference type="AlphaFoldDB" id="A0A7S9L3E6"/>
<sequence length="361" mass="39563">MGFAAVARVTSDQWITCAVLDKINFGLLPGSELNLETTICNEIREHHKVVVIDHVAEDEEFANHHTPLLYGFQSYISVPIILKNGEFFGTLCAIDPSPANLKNTSVVGMFKMFADLIAFHLDALQQIAISEQTLQKERETADFREQFIAILGHDLRNPLNAVSSSAQLLARLSHENRAQRLITIIKDSSFRMNGLIENMLDFASGRLGDGISITRTPNEDLEQVLIQVIEEMQAISPTRKIKIDFNTVHPVSVDGKRIAQLFSNLLGNAITYSPADATIEITASSTEDEFNLCVANPGKAIPPAAMERLFQPFSRGEVEPSQKGLGLGLYIASEIAKAHGGGLTVSSNVEKTCFTLSIPSK</sequence>
<dbReference type="GO" id="GO:0007234">
    <property type="term" value="P:osmosensory signaling via phosphorelay pathway"/>
    <property type="evidence" value="ECO:0007669"/>
    <property type="project" value="TreeGrafter"/>
</dbReference>
<dbReference type="PROSITE" id="PS50109">
    <property type="entry name" value="HIS_KIN"/>
    <property type="match status" value="1"/>
</dbReference>
<dbReference type="GO" id="GO:0000156">
    <property type="term" value="F:phosphorelay response regulator activity"/>
    <property type="evidence" value="ECO:0007669"/>
    <property type="project" value="TreeGrafter"/>
</dbReference>
<keyword evidence="7" id="KW-0067">ATP-binding</keyword>
<dbReference type="Pfam" id="PF00512">
    <property type="entry name" value="HisKA"/>
    <property type="match status" value="1"/>
</dbReference>